<dbReference type="Proteomes" id="UP000236370">
    <property type="component" value="Unassembled WGS sequence"/>
</dbReference>
<evidence type="ECO:0000313" key="1">
    <source>
        <dbReference type="EMBL" id="PNI34914.1"/>
    </source>
</evidence>
<organism evidence="1 2">
    <name type="scientific">Pan troglodytes</name>
    <name type="common">Chimpanzee</name>
    <dbReference type="NCBI Taxonomy" id="9598"/>
    <lineage>
        <taxon>Eukaryota</taxon>
        <taxon>Metazoa</taxon>
        <taxon>Chordata</taxon>
        <taxon>Craniata</taxon>
        <taxon>Vertebrata</taxon>
        <taxon>Euteleostomi</taxon>
        <taxon>Mammalia</taxon>
        <taxon>Eutheria</taxon>
        <taxon>Euarchontoglires</taxon>
        <taxon>Primates</taxon>
        <taxon>Haplorrhini</taxon>
        <taxon>Catarrhini</taxon>
        <taxon>Hominidae</taxon>
        <taxon>Pan</taxon>
    </lineage>
</organism>
<evidence type="ECO:0000313" key="2">
    <source>
        <dbReference type="Proteomes" id="UP000236370"/>
    </source>
</evidence>
<reference evidence="1 2" key="1">
    <citation type="submission" date="2017-12" db="EMBL/GenBank/DDBJ databases">
        <title>High-resolution comparative analysis of great ape genomes.</title>
        <authorList>
            <person name="Pollen A."/>
            <person name="Hastie A."/>
            <person name="Hormozdiari F."/>
            <person name="Dougherty M."/>
            <person name="Liu R."/>
            <person name="Chaisson M."/>
            <person name="Hoppe E."/>
            <person name="Hill C."/>
            <person name="Pang A."/>
            <person name="Hillier L."/>
            <person name="Baker C."/>
            <person name="Armstrong J."/>
            <person name="Shendure J."/>
            <person name="Paten B."/>
            <person name="Wilson R."/>
            <person name="Chao H."/>
            <person name="Schneider V."/>
            <person name="Ventura M."/>
            <person name="Kronenberg Z."/>
            <person name="Murali S."/>
            <person name="Gordon D."/>
            <person name="Cantsilieris S."/>
            <person name="Munson K."/>
            <person name="Nelson B."/>
            <person name="Raja A."/>
            <person name="Underwood J."/>
            <person name="Diekhans M."/>
            <person name="Fiddes I."/>
            <person name="Haussler D."/>
            <person name="Eichler E."/>
        </authorList>
    </citation>
    <scope>NUCLEOTIDE SEQUENCE [LARGE SCALE GENOMIC DNA]</scope>
    <source>
        <strain evidence="1">Yerkes chimp pedigree #C0471</strain>
    </source>
</reference>
<comment type="caution">
    <text evidence="1">The sequence shown here is derived from an EMBL/GenBank/DDBJ whole genome shotgun (WGS) entry which is preliminary data.</text>
</comment>
<sequence length="41" mass="4677">MTQLYIYIRLLGAYLFIISRVQGQNLDSMLHGTGMKSDSNQ</sequence>
<proteinExistence type="predicted"/>
<feature type="non-terminal residue" evidence="1">
    <location>
        <position position="41"/>
    </location>
</feature>
<dbReference type="AlphaFoldDB" id="A0A2J8KIS0"/>
<dbReference type="EMBL" id="NBAG03000365">
    <property type="protein sequence ID" value="PNI34914.1"/>
    <property type="molecule type" value="Genomic_DNA"/>
</dbReference>
<accession>A0A2J8KIS0</accession>
<protein>
    <submittedName>
        <fullName evidence="1">BMPR1A isoform 5</fullName>
    </submittedName>
</protein>
<gene>
    <name evidence="1" type="ORF">CK820_G0038572</name>
</gene>
<name>A0A2J8KIS0_PANTR</name>